<dbReference type="InterPro" id="IPR038404">
    <property type="entry name" value="TRAP_DctP_sf"/>
</dbReference>
<proteinExistence type="inferred from homology"/>
<keyword evidence="8" id="KW-1185">Reference proteome</keyword>
<evidence type="ECO:0000256" key="1">
    <source>
        <dbReference type="ARBA" id="ARBA00004196"/>
    </source>
</evidence>
<evidence type="ECO:0000313" key="7">
    <source>
        <dbReference type="EMBL" id="ARK29846.1"/>
    </source>
</evidence>
<evidence type="ECO:0000256" key="5">
    <source>
        <dbReference type="PIRSR" id="PIRSR006470-1"/>
    </source>
</evidence>
<dbReference type="EMBL" id="CP020814">
    <property type="protein sequence ID" value="ARK29846.1"/>
    <property type="molecule type" value="Genomic_DNA"/>
</dbReference>
<name>A0A1X9M8W8_9BACI</name>
<dbReference type="Gene3D" id="3.40.190.170">
    <property type="entry name" value="Bacterial extracellular solute-binding protein, family 7"/>
    <property type="match status" value="1"/>
</dbReference>
<evidence type="ECO:0000256" key="3">
    <source>
        <dbReference type="ARBA" id="ARBA00022448"/>
    </source>
</evidence>
<dbReference type="InterPro" id="IPR004682">
    <property type="entry name" value="TRAP_DctP"/>
</dbReference>
<dbReference type="KEGG" id="bkw:BkAM31D_08220"/>
<feature type="binding site" evidence="5">
    <location>
        <position position="165"/>
    </location>
    <ligand>
        <name>N-acetyl-beta-neuraminate</name>
        <dbReference type="ChEBI" id="CHEBI:58705"/>
    </ligand>
</feature>
<sequence precursor="true">MKKMLKVMVLGVGMLLAACGGENTSTQENETSPSGSADAEINLKFGMVAGTQSNEYKAAQFLADYVKEQSEGSFTIDLFPDAQLGDDRAMLDQLQDGTLDVTFSETGRFGIWVPKATILGLPYIVEDYDHLHRVIYDTEYGQNLHEELINDFNLRVVGTAYNGTRQTTTNKEINSLDDMKGLKLRVPEAQTLLDYASYTGAAPTPMAFTEVYLALQTNAVDGQENPLSTIETTKFYEVQDYLAMTNHVVNDANYVVSESTWESLSAEQQELLTEAIEEAVAYHTDLFETEEAELVAYFEEQGVTITYPDLDEFRNAVSEAYPKYLEEIGEGAEEYMEQIENVR</sequence>
<reference evidence="7 8" key="1">
    <citation type="submission" date="2017-04" db="EMBL/GenBank/DDBJ databases">
        <title>Bacillus krulwichiae AM31D Genome sequencing and assembly.</title>
        <authorList>
            <person name="Krulwich T.A."/>
            <person name="Anastor L."/>
            <person name="Ehrlich R."/>
            <person name="Ehrlich G.D."/>
            <person name="Janto B."/>
        </authorList>
    </citation>
    <scope>NUCLEOTIDE SEQUENCE [LARGE SCALE GENOMIC DNA]</scope>
    <source>
        <strain evidence="7 8">AM31D</strain>
    </source>
</reference>
<dbReference type="AlphaFoldDB" id="A0A1X9M8W8"/>
<dbReference type="PROSITE" id="PS51257">
    <property type="entry name" value="PROKAR_LIPOPROTEIN"/>
    <property type="match status" value="1"/>
</dbReference>
<dbReference type="PIRSF" id="PIRSF006470">
    <property type="entry name" value="DctB"/>
    <property type="match status" value="1"/>
</dbReference>
<dbReference type="Proteomes" id="UP000193006">
    <property type="component" value="Chromosome"/>
</dbReference>
<dbReference type="NCBIfam" id="NF037995">
    <property type="entry name" value="TRAP_S1"/>
    <property type="match status" value="1"/>
</dbReference>
<dbReference type="NCBIfam" id="TIGR00787">
    <property type="entry name" value="dctP"/>
    <property type="match status" value="1"/>
</dbReference>
<evidence type="ECO:0000256" key="2">
    <source>
        <dbReference type="ARBA" id="ARBA00009023"/>
    </source>
</evidence>
<protein>
    <submittedName>
        <fullName evidence="7">Sialic acid-binding periplasmic protein SiaP</fullName>
    </submittedName>
</protein>
<comment type="subcellular location">
    <subcellularLocation>
        <location evidence="1">Cell envelope</location>
    </subcellularLocation>
</comment>
<organism evidence="7 8">
    <name type="scientific">Halalkalibacter krulwichiae</name>
    <dbReference type="NCBI Taxonomy" id="199441"/>
    <lineage>
        <taxon>Bacteria</taxon>
        <taxon>Bacillati</taxon>
        <taxon>Bacillota</taxon>
        <taxon>Bacilli</taxon>
        <taxon>Bacillales</taxon>
        <taxon>Bacillaceae</taxon>
        <taxon>Halalkalibacter</taxon>
    </lineage>
</organism>
<gene>
    <name evidence="7" type="primary">siaP_2</name>
    <name evidence="7" type="ORF">BkAM31D_08220</name>
</gene>
<evidence type="ECO:0000256" key="4">
    <source>
        <dbReference type="ARBA" id="ARBA00022729"/>
    </source>
</evidence>
<dbReference type="RefSeq" id="WP_084372090.1">
    <property type="nucleotide sequence ID" value="NZ_CP020814.1"/>
</dbReference>
<evidence type="ECO:0000256" key="6">
    <source>
        <dbReference type="SAM" id="SignalP"/>
    </source>
</evidence>
<dbReference type="STRING" id="199441.BkAM31D_08220"/>
<dbReference type="GO" id="GO:0030288">
    <property type="term" value="C:outer membrane-bounded periplasmic space"/>
    <property type="evidence" value="ECO:0007669"/>
    <property type="project" value="InterPro"/>
</dbReference>
<feature type="binding site" evidence="5">
    <location>
        <position position="105"/>
    </location>
    <ligand>
        <name>N-acetyl-beta-neuraminate</name>
        <dbReference type="ChEBI" id="CHEBI:58705"/>
    </ligand>
</feature>
<keyword evidence="3" id="KW-0813">Transport</keyword>
<accession>A0A1X9M8W8</accession>
<dbReference type="PANTHER" id="PTHR33376:SF4">
    <property type="entry name" value="SIALIC ACID-BINDING PERIPLASMIC PROTEIN SIAP"/>
    <property type="match status" value="1"/>
</dbReference>
<dbReference type="PANTHER" id="PTHR33376">
    <property type="match status" value="1"/>
</dbReference>
<feature type="binding site" evidence="5">
    <location>
        <position position="225"/>
    </location>
    <ligand>
        <name>N-acetyl-beta-neuraminate</name>
        <dbReference type="ChEBI" id="CHEBI:58705"/>
    </ligand>
</feature>
<dbReference type="InterPro" id="IPR018389">
    <property type="entry name" value="DctP_fam"/>
</dbReference>
<evidence type="ECO:0000313" key="8">
    <source>
        <dbReference type="Proteomes" id="UP000193006"/>
    </source>
</evidence>
<comment type="similarity">
    <text evidence="2">Belongs to the bacterial solute-binding protein 7 family.</text>
</comment>
<dbReference type="CDD" id="cd13672">
    <property type="entry name" value="PBP2_TRAP_Siap"/>
    <property type="match status" value="1"/>
</dbReference>
<feature type="binding site" evidence="5">
    <location>
        <position position="185"/>
    </location>
    <ligand>
        <name>N-acetyl-beta-neuraminate</name>
        <dbReference type="ChEBI" id="CHEBI:58705"/>
    </ligand>
</feature>
<dbReference type="Pfam" id="PF03480">
    <property type="entry name" value="DctP"/>
    <property type="match status" value="1"/>
</dbReference>
<feature type="chain" id="PRO_5038982384" evidence="6">
    <location>
        <begin position="21"/>
        <end position="343"/>
    </location>
</feature>
<dbReference type="GO" id="GO:0055085">
    <property type="term" value="P:transmembrane transport"/>
    <property type="evidence" value="ECO:0007669"/>
    <property type="project" value="InterPro"/>
</dbReference>
<keyword evidence="4 6" id="KW-0732">Signal</keyword>
<feature type="signal peptide" evidence="6">
    <location>
        <begin position="1"/>
        <end position="20"/>
    </location>
</feature>